<proteinExistence type="inferred from homology"/>
<name>A0A445N2W1_9BACT</name>
<dbReference type="Gene3D" id="3.40.50.620">
    <property type="entry name" value="HUPs"/>
    <property type="match status" value="1"/>
</dbReference>
<dbReference type="EMBL" id="OJIN01000225">
    <property type="protein sequence ID" value="SPD76034.1"/>
    <property type="molecule type" value="Genomic_DNA"/>
</dbReference>
<evidence type="ECO:0000256" key="1">
    <source>
        <dbReference type="ARBA" id="ARBA00008791"/>
    </source>
</evidence>
<dbReference type="SUPFAM" id="SSF52402">
    <property type="entry name" value="Adenine nucleotide alpha hydrolases-like"/>
    <property type="match status" value="1"/>
</dbReference>
<evidence type="ECO:0000256" key="2">
    <source>
        <dbReference type="PIRNR" id="PIRNR006276"/>
    </source>
</evidence>
<evidence type="ECO:0000313" key="4">
    <source>
        <dbReference type="EMBL" id="SPD76034.1"/>
    </source>
</evidence>
<sequence>MIEIKNILFPCDLRETNSIILPYVISMAKKYDSTIHLLHVIVDVSKWGGLYIPHIPLDLYQKEAEQAAEKMMDKICTETLLGRSKFIKKVVSGDPAAEILKTIRTENIDLVVMGTHGLNGLELRMVGNVTDKVIKESKAPVLVINPFRL</sequence>
<dbReference type="PANTHER" id="PTHR46268:SF22">
    <property type="entry name" value="SENSOR PROTEIN KDPD-RELATED"/>
    <property type="match status" value="1"/>
</dbReference>
<dbReference type="PRINTS" id="PR01438">
    <property type="entry name" value="UNVRSLSTRESS"/>
</dbReference>
<accession>A0A445N2W1</accession>
<dbReference type="AlphaFoldDB" id="A0A445N2W1"/>
<reference evidence="4" key="1">
    <citation type="submission" date="2018-01" db="EMBL/GenBank/DDBJ databases">
        <authorList>
            <person name="Regsiter A."/>
            <person name="William W."/>
        </authorList>
    </citation>
    <scope>NUCLEOTIDE SEQUENCE</scope>
    <source>
        <strain evidence="4">TRIP AH-1</strain>
    </source>
</reference>
<dbReference type="InterPro" id="IPR006015">
    <property type="entry name" value="Universal_stress_UspA"/>
</dbReference>
<dbReference type="PIRSF" id="PIRSF006276">
    <property type="entry name" value="UspA"/>
    <property type="match status" value="1"/>
</dbReference>
<dbReference type="InterPro" id="IPR014729">
    <property type="entry name" value="Rossmann-like_a/b/a_fold"/>
</dbReference>
<protein>
    <recommendedName>
        <fullName evidence="2">Universal stress protein</fullName>
    </recommendedName>
</protein>
<comment type="subcellular location">
    <subcellularLocation>
        <location evidence="2">Cytoplasm</location>
    </subcellularLocation>
</comment>
<dbReference type="Pfam" id="PF00582">
    <property type="entry name" value="Usp"/>
    <property type="match status" value="1"/>
</dbReference>
<keyword evidence="2" id="KW-0963">Cytoplasm</keyword>
<dbReference type="GO" id="GO:0005737">
    <property type="term" value="C:cytoplasm"/>
    <property type="evidence" value="ECO:0007669"/>
    <property type="project" value="UniProtKB-SubCell"/>
</dbReference>
<gene>
    <name evidence="4" type="ORF">PITCH_A80029</name>
</gene>
<organism evidence="4">
    <name type="scientific">uncultured Desulfobacterium sp</name>
    <dbReference type="NCBI Taxonomy" id="201089"/>
    <lineage>
        <taxon>Bacteria</taxon>
        <taxon>Pseudomonadati</taxon>
        <taxon>Thermodesulfobacteriota</taxon>
        <taxon>Desulfobacteria</taxon>
        <taxon>Desulfobacterales</taxon>
        <taxon>Desulfobacteriaceae</taxon>
        <taxon>Desulfobacterium</taxon>
        <taxon>environmental samples</taxon>
    </lineage>
</organism>
<evidence type="ECO:0000259" key="3">
    <source>
        <dbReference type="Pfam" id="PF00582"/>
    </source>
</evidence>
<dbReference type="CDD" id="cd00293">
    <property type="entry name" value="USP-like"/>
    <property type="match status" value="1"/>
</dbReference>
<feature type="domain" description="UspA" evidence="3">
    <location>
        <begin position="4"/>
        <end position="144"/>
    </location>
</feature>
<comment type="similarity">
    <text evidence="1 2">Belongs to the universal stress protein A family.</text>
</comment>
<dbReference type="InterPro" id="IPR006016">
    <property type="entry name" value="UspA"/>
</dbReference>
<dbReference type="PANTHER" id="PTHR46268">
    <property type="entry name" value="STRESS RESPONSE PROTEIN NHAX"/>
    <property type="match status" value="1"/>
</dbReference>